<feature type="region of interest" description="Disordered" evidence="1">
    <location>
        <begin position="1"/>
        <end position="29"/>
    </location>
</feature>
<gene>
    <name evidence="2" type="ORF">P691DRAFT_812800</name>
</gene>
<comment type="caution">
    <text evidence="2">The sequence shown here is derived from an EMBL/GenBank/DDBJ whole genome shotgun (WGS) entry which is preliminary data.</text>
</comment>
<protein>
    <submittedName>
        <fullName evidence="2">Uncharacterized protein</fullName>
    </submittedName>
</protein>
<accession>A0A9P5WZI0</accession>
<dbReference type="AlphaFoldDB" id="A0A9P5WZI0"/>
<organism evidence="2 3">
    <name type="scientific">Macrolepiota fuliginosa MF-IS2</name>
    <dbReference type="NCBI Taxonomy" id="1400762"/>
    <lineage>
        <taxon>Eukaryota</taxon>
        <taxon>Fungi</taxon>
        <taxon>Dikarya</taxon>
        <taxon>Basidiomycota</taxon>
        <taxon>Agaricomycotina</taxon>
        <taxon>Agaricomycetes</taxon>
        <taxon>Agaricomycetidae</taxon>
        <taxon>Agaricales</taxon>
        <taxon>Agaricineae</taxon>
        <taxon>Agaricaceae</taxon>
        <taxon>Macrolepiota</taxon>
    </lineage>
</organism>
<proteinExistence type="predicted"/>
<evidence type="ECO:0000313" key="3">
    <source>
        <dbReference type="Proteomes" id="UP000807342"/>
    </source>
</evidence>
<dbReference type="Proteomes" id="UP000807342">
    <property type="component" value="Unassembled WGS sequence"/>
</dbReference>
<reference evidence="2" key="1">
    <citation type="submission" date="2020-11" db="EMBL/GenBank/DDBJ databases">
        <authorList>
            <consortium name="DOE Joint Genome Institute"/>
            <person name="Ahrendt S."/>
            <person name="Riley R."/>
            <person name="Andreopoulos W."/>
            <person name="Labutti K."/>
            <person name="Pangilinan J."/>
            <person name="Ruiz-Duenas F.J."/>
            <person name="Barrasa J.M."/>
            <person name="Sanchez-Garcia M."/>
            <person name="Camarero S."/>
            <person name="Miyauchi S."/>
            <person name="Serrano A."/>
            <person name="Linde D."/>
            <person name="Babiker R."/>
            <person name="Drula E."/>
            <person name="Ayuso-Fernandez I."/>
            <person name="Pacheco R."/>
            <person name="Padilla G."/>
            <person name="Ferreira P."/>
            <person name="Barriuso J."/>
            <person name="Kellner H."/>
            <person name="Castanera R."/>
            <person name="Alfaro M."/>
            <person name="Ramirez L."/>
            <person name="Pisabarro A.G."/>
            <person name="Kuo A."/>
            <person name="Tritt A."/>
            <person name="Lipzen A."/>
            <person name="He G."/>
            <person name="Yan M."/>
            <person name="Ng V."/>
            <person name="Cullen D."/>
            <person name="Martin F."/>
            <person name="Rosso M.-N."/>
            <person name="Henrissat B."/>
            <person name="Hibbett D."/>
            <person name="Martinez A.T."/>
            <person name="Grigoriev I.V."/>
        </authorList>
    </citation>
    <scope>NUCLEOTIDE SEQUENCE</scope>
    <source>
        <strain evidence="2">MF-IS2</strain>
    </source>
</reference>
<evidence type="ECO:0000256" key="1">
    <source>
        <dbReference type="SAM" id="MobiDB-lite"/>
    </source>
</evidence>
<keyword evidence="3" id="KW-1185">Reference proteome</keyword>
<feature type="compositionally biased region" description="Pro residues" evidence="1">
    <location>
        <begin position="8"/>
        <end position="19"/>
    </location>
</feature>
<dbReference type="EMBL" id="MU151914">
    <property type="protein sequence ID" value="KAF9441422.1"/>
    <property type="molecule type" value="Genomic_DNA"/>
</dbReference>
<evidence type="ECO:0000313" key="2">
    <source>
        <dbReference type="EMBL" id="KAF9441422.1"/>
    </source>
</evidence>
<sequence>MHHHLPPNTHPGPPVPPARHTPSPANDTNVVSLVSELGPALVLVPELELGPVAVVVVSFLAVLARQQQQQPLELKVVEPDVGLAPVIPPSVAPLSSHPPSPLPLPVAAAAAVQ</sequence>
<name>A0A9P5WZI0_9AGAR</name>